<protein>
    <submittedName>
        <fullName evidence="2">Glyoxylase-like metal-dependent hydrolase (Beta-lactamase superfamily II)</fullName>
    </submittedName>
</protein>
<evidence type="ECO:0000259" key="1">
    <source>
        <dbReference type="SMART" id="SM00849"/>
    </source>
</evidence>
<comment type="caution">
    <text evidence="2">The sequence shown here is derived from an EMBL/GenBank/DDBJ whole genome shotgun (WGS) entry which is preliminary data.</text>
</comment>
<feature type="domain" description="Metallo-beta-lactamase" evidence="1">
    <location>
        <begin position="39"/>
        <end position="204"/>
    </location>
</feature>
<gene>
    <name evidence="2" type="ORF">J2T23_000681</name>
</gene>
<dbReference type="SMART" id="SM00849">
    <property type="entry name" value="Lactamase_B"/>
    <property type="match status" value="1"/>
</dbReference>
<accession>A0AAJ1SUU4</accession>
<sequence length="225" mass="23833">MAENELGGPFADHHTEVVPVIQHLQLPEGIVGPFVLDLEVRCFLVRGSTGLVLVDAGPEGGAPEIGQALGRVGATWSDITDVILTHSHADHVGGLDQVASKAQRATFWAGAPDIGDILSKAPLRPASEGDYVRGLRVLQTPGHTKGHISLLHEEERILFVGDAVGTVTGTMARAPSQFTADATRAEVSLRRLSELQPARMLFSHGPEVPDPVGQLRELLATTSGD</sequence>
<keyword evidence="2" id="KW-0378">Hydrolase</keyword>
<proteinExistence type="predicted"/>
<dbReference type="SUPFAM" id="SSF56281">
    <property type="entry name" value="Metallo-hydrolase/oxidoreductase"/>
    <property type="match status" value="1"/>
</dbReference>
<dbReference type="AlphaFoldDB" id="A0AAJ1SUU4"/>
<dbReference type="Proteomes" id="UP001239267">
    <property type="component" value="Unassembled WGS sequence"/>
</dbReference>
<dbReference type="RefSeq" id="WP_370871385.1">
    <property type="nucleotide sequence ID" value="NZ_JAUSTB010000002.1"/>
</dbReference>
<organism evidence="2 3">
    <name type="scientific">Pseudarthrobacter niigatensis</name>
    <dbReference type="NCBI Taxonomy" id="369935"/>
    <lineage>
        <taxon>Bacteria</taxon>
        <taxon>Bacillati</taxon>
        <taxon>Actinomycetota</taxon>
        <taxon>Actinomycetes</taxon>
        <taxon>Micrococcales</taxon>
        <taxon>Micrococcaceae</taxon>
        <taxon>Pseudarthrobacter</taxon>
    </lineage>
</organism>
<dbReference type="Pfam" id="PF00753">
    <property type="entry name" value="Lactamase_B"/>
    <property type="match status" value="1"/>
</dbReference>
<keyword evidence="3" id="KW-1185">Reference proteome</keyword>
<dbReference type="EMBL" id="JAUSTB010000002">
    <property type="protein sequence ID" value="MDQ0144798.1"/>
    <property type="molecule type" value="Genomic_DNA"/>
</dbReference>
<dbReference type="Gene3D" id="3.60.15.10">
    <property type="entry name" value="Ribonuclease Z/Hydroxyacylglutathione hydrolase-like"/>
    <property type="match status" value="1"/>
</dbReference>
<evidence type="ECO:0000313" key="3">
    <source>
        <dbReference type="Proteomes" id="UP001239267"/>
    </source>
</evidence>
<evidence type="ECO:0000313" key="2">
    <source>
        <dbReference type="EMBL" id="MDQ0144798.1"/>
    </source>
</evidence>
<dbReference type="InterPro" id="IPR001279">
    <property type="entry name" value="Metallo-B-lactamas"/>
</dbReference>
<dbReference type="GO" id="GO:0016787">
    <property type="term" value="F:hydrolase activity"/>
    <property type="evidence" value="ECO:0007669"/>
    <property type="project" value="UniProtKB-KW"/>
</dbReference>
<dbReference type="InterPro" id="IPR036866">
    <property type="entry name" value="RibonucZ/Hydroxyglut_hydro"/>
</dbReference>
<dbReference type="PANTHER" id="PTHR42951">
    <property type="entry name" value="METALLO-BETA-LACTAMASE DOMAIN-CONTAINING"/>
    <property type="match status" value="1"/>
</dbReference>
<reference evidence="2 3" key="1">
    <citation type="submission" date="2023-07" db="EMBL/GenBank/DDBJ databases">
        <title>Sorghum-associated microbial communities from plants grown in Nebraska, USA.</title>
        <authorList>
            <person name="Schachtman D."/>
        </authorList>
    </citation>
    <scope>NUCLEOTIDE SEQUENCE [LARGE SCALE GENOMIC DNA]</scope>
    <source>
        <strain evidence="2 3">DS1001</strain>
    </source>
</reference>
<dbReference type="PANTHER" id="PTHR42951:SF17">
    <property type="entry name" value="METALLO-BETA-LACTAMASE DOMAIN-CONTAINING PROTEIN"/>
    <property type="match status" value="1"/>
</dbReference>
<name>A0AAJ1SUU4_9MICC</name>
<dbReference type="InterPro" id="IPR050855">
    <property type="entry name" value="NDM-1-like"/>
</dbReference>
<dbReference type="CDD" id="cd07721">
    <property type="entry name" value="yflN-like_MBL-fold"/>
    <property type="match status" value="1"/>
</dbReference>